<dbReference type="InterPro" id="IPR038933">
    <property type="entry name" value="Ovate"/>
</dbReference>
<feature type="region of interest" description="Disordered" evidence="7">
    <location>
        <begin position="285"/>
        <end position="342"/>
    </location>
</feature>
<dbReference type="InterPro" id="IPR006458">
    <property type="entry name" value="Ovate_C"/>
</dbReference>
<evidence type="ECO:0000256" key="4">
    <source>
        <dbReference type="ARBA" id="ARBA00023163"/>
    </source>
</evidence>
<dbReference type="GO" id="GO:0045892">
    <property type="term" value="P:negative regulation of DNA-templated transcription"/>
    <property type="evidence" value="ECO:0007669"/>
    <property type="project" value="UniProtKB-UniRule"/>
</dbReference>
<dbReference type="PANTHER" id="PTHR33057:SF151">
    <property type="entry name" value="TRANSCRIPTION REPRESSOR OFP1"/>
    <property type="match status" value="1"/>
</dbReference>
<reference evidence="10" key="1">
    <citation type="submission" date="2024-07" db="EMBL/GenBank/DDBJ databases">
        <title>Two chromosome-level genome assemblies of Korean endemic species Abeliophyllum distichum and Forsythia ovata (Oleaceae).</title>
        <authorList>
            <person name="Jang H."/>
        </authorList>
    </citation>
    <scope>NUCLEOTIDE SEQUENCE [LARGE SCALE GENOMIC DNA]</scope>
</reference>
<dbReference type="InterPro" id="IPR025830">
    <property type="entry name" value="DNA_bnd_dom_ovate"/>
</dbReference>
<feature type="region of interest" description="Disordered" evidence="7">
    <location>
        <begin position="30"/>
        <end position="50"/>
    </location>
</feature>
<feature type="region of interest" description="Disordered" evidence="7">
    <location>
        <begin position="395"/>
        <end position="415"/>
    </location>
</feature>
<evidence type="ECO:0000256" key="3">
    <source>
        <dbReference type="ARBA" id="ARBA00023015"/>
    </source>
</evidence>
<dbReference type="AlphaFoldDB" id="A0ABD1SJ98"/>
<keyword evidence="4 6" id="KW-0804">Transcription</keyword>
<feature type="domain" description="OVATE" evidence="8">
    <location>
        <begin position="340"/>
        <end position="399"/>
    </location>
</feature>
<keyword evidence="5 6" id="KW-0539">Nucleus</keyword>
<evidence type="ECO:0000256" key="2">
    <source>
        <dbReference type="ARBA" id="ARBA00022491"/>
    </source>
</evidence>
<dbReference type="PROSITE" id="PS51754">
    <property type="entry name" value="OVATE"/>
    <property type="match status" value="1"/>
</dbReference>
<dbReference type="EMBL" id="JBFOLJ010000010">
    <property type="protein sequence ID" value="KAL2500294.1"/>
    <property type="molecule type" value="Genomic_DNA"/>
</dbReference>
<feature type="region of interest" description="Disordered" evidence="7">
    <location>
        <begin position="81"/>
        <end position="128"/>
    </location>
</feature>
<name>A0ABD1SJ98_9LAMI</name>
<dbReference type="GO" id="GO:0005634">
    <property type="term" value="C:nucleus"/>
    <property type="evidence" value="ECO:0007669"/>
    <property type="project" value="UniProtKB-SubCell"/>
</dbReference>
<evidence type="ECO:0000256" key="6">
    <source>
        <dbReference type="RuleBase" id="RU367028"/>
    </source>
</evidence>
<evidence type="ECO:0000313" key="9">
    <source>
        <dbReference type="EMBL" id="KAL2500294.1"/>
    </source>
</evidence>
<proteinExistence type="predicted"/>
<keyword evidence="3 6" id="KW-0805">Transcription regulation</keyword>
<evidence type="ECO:0000259" key="8">
    <source>
        <dbReference type="PROSITE" id="PS51754"/>
    </source>
</evidence>
<feature type="region of interest" description="Disordered" evidence="7">
    <location>
        <begin position="149"/>
        <end position="185"/>
    </location>
</feature>
<dbReference type="PANTHER" id="PTHR33057">
    <property type="entry name" value="TRANSCRIPTION REPRESSOR OFP7-RELATED"/>
    <property type="match status" value="1"/>
</dbReference>
<comment type="function">
    <text evidence="6">Transcriptional repressor that regulates multiple aspects of plant growth and development.</text>
</comment>
<comment type="subcellular location">
    <subcellularLocation>
        <location evidence="1 6">Nucleus</location>
    </subcellularLocation>
</comment>
<evidence type="ECO:0000313" key="10">
    <source>
        <dbReference type="Proteomes" id="UP001604277"/>
    </source>
</evidence>
<sequence length="431" mass="48879">MGNYRFRLSDMIPNAWFYKLKDMNKTRNWKNAHPTKKKQQNTTPSAVAAPIQPSVNRQIPHHLSDQRKSYYFTRDLNPEPNNLTFYTNSPSTTRVSEKHFPEPARKSSRRGRSTKRNRNFNVRPSSRLVTSSSVSADCRCGASVESVWTKPDSTPEEYPNSPDGSSSSEHESVLPEYGSDRGLTPDTFDGMLSWSTSCRCRIENDIIIDTENQKPSNHKFDGFDNLPPIITRPSETGYTKKETKPTETNSPTKILRTSAKFQEQNVYGSLSVKVVKEDILSTCPKQHKTSTSPIRRFPGNSPGLKLRTNSPRLAASLRIQGRKSTSSSSSRRSVSESFAIVKSSQNPQRDFRESMVEMIVENNIRASKDLEELLACYLSLNSDEYHDLIINRQKAGSSSSSSSFGRTRFRGQQTSDKERGFHIEELLIRFE</sequence>
<evidence type="ECO:0000256" key="7">
    <source>
        <dbReference type="SAM" id="MobiDB-lite"/>
    </source>
</evidence>
<feature type="compositionally biased region" description="Low complexity" evidence="7">
    <location>
        <begin position="157"/>
        <end position="167"/>
    </location>
</feature>
<keyword evidence="2 6" id="KW-0678">Repressor</keyword>
<feature type="region of interest" description="Disordered" evidence="7">
    <location>
        <begin position="218"/>
        <end position="251"/>
    </location>
</feature>
<dbReference type="Proteomes" id="UP001604277">
    <property type="component" value="Unassembled WGS sequence"/>
</dbReference>
<comment type="caution">
    <text evidence="9">The sequence shown here is derived from an EMBL/GenBank/DDBJ whole genome shotgun (WGS) entry which is preliminary data.</text>
</comment>
<feature type="compositionally biased region" description="Basic residues" evidence="7">
    <location>
        <begin position="30"/>
        <end position="39"/>
    </location>
</feature>
<evidence type="ECO:0000256" key="5">
    <source>
        <dbReference type="ARBA" id="ARBA00023242"/>
    </source>
</evidence>
<gene>
    <name evidence="9" type="ORF">Fot_34142</name>
</gene>
<feature type="compositionally biased region" description="Basic and acidic residues" evidence="7">
    <location>
        <begin position="95"/>
        <end position="105"/>
    </location>
</feature>
<dbReference type="Pfam" id="PF13724">
    <property type="entry name" value="DNA_binding_2"/>
    <property type="match status" value="1"/>
</dbReference>
<feature type="compositionally biased region" description="Polar residues" evidence="7">
    <location>
        <begin position="81"/>
        <end position="94"/>
    </location>
</feature>
<feature type="compositionally biased region" description="Basic residues" evidence="7">
    <location>
        <begin position="106"/>
        <end position="118"/>
    </location>
</feature>
<organism evidence="9 10">
    <name type="scientific">Forsythia ovata</name>
    <dbReference type="NCBI Taxonomy" id="205694"/>
    <lineage>
        <taxon>Eukaryota</taxon>
        <taxon>Viridiplantae</taxon>
        <taxon>Streptophyta</taxon>
        <taxon>Embryophyta</taxon>
        <taxon>Tracheophyta</taxon>
        <taxon>Spermatophyta</taxon>
        <taxon>Magnoliopsida</taxon>
        <taxon>eudicotyledons</taxon>
        <taxon>Gunneridae</taxon>
        <taxon>Pentapetalae</taxon>
        <taxon>asterids</taxon>
        <taxon>lamiids</taxon>
        <taxon>Lamiales</taxon>
        <taxon>Oleaceae</taxon>
        <taxon>Forsythieae</taxon>
        <taxon>Forsythia</taxon>
    </lineage>
</organism>
<feature type="compositionally biased region" description="Low complexity" evidence="7">
    <location>
        <begin position="322"/>
        <end position="337"/>
    </location>
</feature>
<dbReference type="NCBIfam" id="TIGR01568">
    <property type="entry name" value="A_thal_3678"/>
    <property type="match status" value="1"/>
</dbReference>
<dbReference type="Pfam" id="PF04844">
    <property type="entry name" value="Ovate"/>
    <property type="match status" value="1"/>
</dbReference>
<protein>
    <recommendedName>
        <fullName evidence="6">Transcription repressor</fullName>
    </recommendedName>
    <alternativeName>
        <fullName evidence="6">Ovate family protein</fullName>
    </alternativeName>
</protein>
<accession>A0ABD1SJ98</accession>
<keyword evidence="10" id="KW-1185">Reference proteome</keyword>
<evidence type="ECO:0000256" key="1">
    <source>
        <dbReference type="ARBA" id="ARBA00004123"/>
    </source>
</evidence>